<dbReference type="SMART" id="SM00432">
    <property type="entry name" value="MADS"/>
    <property type="match status" value="2"/>
</dbReference>
<dbReference type="PANTHER" id="PTHR48019">
    <property type="entry name" value="SERUM RESPONSE FACTOR HOMOLOG"/>
    <property type="match status" value="1"/>
</dbReference>
<evidence type="ECO:0000256" key="1">
    <source>
        <dbReference type="ARBA" id="ARBA00004123"/>
    </source>
</evidence>
<evidence type="ECO:0000256" key="4">
    <source>
        <dbReference type="ARBA" id="ARBA00023163"/>
    </source>
</evidence>
<organism evidence="8 9">
    <name type="scientific">Striga asiatica</name>
    <name type="common">Asiatic witchweed</name>
    <name type="synonym">Buchnera asiatica</name>
    <dbReference type="NCBI Taxonomy" id="4170"/>
    <lineage>
        <taxon>Eukaryota</taxon>
        <taxon>Viridiplantae</taxon>
        <taxon>Streptophyta</taxon>
        <taxon>Embryophyta</taxon>
        <taxon>Tracheophyta</taxon>
        <taxon>Spermatophyta</taxon>
        <taxon>Magnoliopsida</taxon>
        <taxon>eudicotyledons</taxon>
        <taxon>Gunneridae</taxon>
        <taxon>Pentapetalae</taxon>
        <taxon>asterids</taxon>
        <taxon>lamiids</taxon>
        <taxon>Lamiales</taxon>
        <taxon>Orobanchaceae</taxon>
        <taxon>Buchnereae</taxon>
        <taxon>Striga</taxon>
    </lineage>
</organism>
<dbReference type="CDD" id="cd00266">
    <property type="entry name" value="MADS_SRF_like"/>
    <property type="match status" value="1"/>
</dbReference>
<evidence type="ECO:0000259" key="7">
    <source>
        <dbReference type="PROSITE" id="PS50066"/>
    </source>
</evidence>
<evidence type="ECO:0000256" key="6">
    <source>
        <dbReference type="SAM" id="Coils"/>
    </source>
</evidence>
<comment type="subcellular location">
    <subcellularLocation>
        <location evidence="1">Nucleus</location>
    </subcellularLocation>
</comment>
<keyword evidence="9" id="KW-1185">Reference proteome</keyword>
<dbReference type="Proteomes" id="UP000325081">
    <property type="component" value="Unassembled WGS sequence"/>
</dbReference>
<feature type="coiled-coil region" evidence="6">
    <location>
        <begin position="285"/>
        <end position="315"/>
    </location>
</feature>
<dbReference type="EMBL" id="BKCP01008416">
    <property type="protein sequence ID" value="GER49095.1"/>
    <property type="molecule type" value="Genomic_DNA"/>
</dbReference>
<reference evidence="9" key="1">
    <citation type="journal article" date="2019" name="Curr. Biol.">
        <title>Genome Sequence of Striga asiatica Provides Insight into the Evolution of Plant Parasitism.</title>
        <authorList>
            <person name="Yoshida S."/>
            <person name="Kim S."/>
            <person name="Wafula E.K."/>
            <person name="Tanskanen J."/>
            <person name="Kim Y.M."/>
            <person name="Honaas L."/>
            <person name="Yang Z."/>
            <person name="Spallek T."/>
            <person name="Conn C.E."/>
            <person name="Ichihashi Y."/>
            <person name="Cheong K."/>
            <person name="Cui S."/>
            <person name="Der J.P."/>
            <person name="Gundlach H."/>
            <person name="Jiao Y."/>
            <person name="Hori C."/>
            <person name="Ishida J.K."/>
            <person name="Kasahara H."/>
            <person name="Kiba T."/>
            <person name="Kim M.S."/>
            <person name="Koo N."/>
            <person name="Laohavisit A."/>
            <person name="Lee Y.H."/>
            <person name="Lumba S."/>
            <person name="McCourt P."/>
            <person name="Mortimer J.C."/>
            <person name="Mutuku J.M."/>
            <person name="Nomura T."/>
            <person name="Sasaki-Sekimoto Y."/>
            <person name="Seto Y."/>
            <person name="Wang Y."/>
            <person name="Wakatake T."/>
            <person name="Sakakibara H."/>
            <person name="Demura T."/>
            <person name="Yamaguchi S."/>
            <person name="Yoneyama K."/>
            <person name="Manabe R.I."/>
            <person name="Nelson D.C."/>
            <person name="Schulman A.H."/>
            <person name="Timko M.P."/>
            <person name="dePamphilis C.W."/>
            <person name="Choi D."/>
            <person name="Shirasu K."/>
        </authorList>
    </citation>
    <scope>NUCLEOTIDE SEQUENCE [LARGE SCALE GENOMIC DNA]</scope>
    <source>
        <strain evidence="9">cv. UVA1</strain>
    </source>
</reference>
<evidence type="ECO:0000256" key="2">
    <source>
        <dbReference type="ARBA" id="ARBA00023015"/>
    </source>
</evidence>
<keyword evidence="6" id="KW-0175">Coiled coil</keyword>
<feature type="domain" description="MADS-box" evidence="7">
    <location>
        <begin position="1"/>
        <end position="46"/>
    </location>
</feature>
<comment type="caution">
    <text evidence="8">The sequence shown here is derived from an EMBL/GenBank/DDBJ whole genome shotgun (WGS) entry which is preliminary data.</text>
</comment>
<keyword evidence="5" id="KW-0539">Nucleus</keyword>
<evidence type="ECO:0000256" key="3">
    <source>
        <dbReference type="ARBA" id="ARBA00023125"/>
    </source>
</evidence>
<protein>
    <submittedName>
        <fullName evidence="8">MADS-box transcription factor family protein</fullName>
    </submittedName>
</protein>
<dbReference type="InterPro" id="IPR033897">
    <property type="entry name" value="SRF-like_MADS-box"/>
</dbReference>
<dbReference type="Gene3D" id="3.40.1810.10">
    <property type="entry name" value="Transcription factor, MADS-box"/>
    <property type="match status" value="2"/>
</dbReference>
<name>A0A5A7QUT3_STRAF</name>
<evidence type="ECO:0000313" key="9">
    <source>
        <dbReference type="Proteomes" id="UP000325081"/>
    </source>
</evidence>
<dbReference type="GO" id="GO:0046983">
    <property type="term" value="F:protein dimerization activity"/>
    <property type="evidence" value="ECO:0007669"/>
    <property type="project" value="InterPro"/>
</dbReference>
<dbReference type="InterPro" id="IPR002100">
    <property type="entry name" value="TF_MADSbox"/>
</dbReference>
<dbReference type="Pfam" id="PF00319">
    <property type="entry name" value="SRF-TF"/>
    <property type="match status" value="2"/>
</dbReference>
<dbReference type="GO" id="GO:0000987">
    <property type="term" value="F:cis-regulatory region sequence-specific DNA binding"/>
    <property type="evidence" value="ECO:0007669"/>
    <property type="project" value="InterPro"/>
</dbReference>
<keyword evidence="3" id="KW-0238">DNA-binding</keyword>
<dbReference type="GO" id="GO:0005634">
    <property type="term" value="C:nucleus"/>
    <property type="evidence" value="ECO:0007669"/>
    <property type="project" value="UniProtKB-SubCell"/>
</dbReference>
<evidence type="ECO:0000313" key="8">
    <source>
        <dbReference type="EMBL" id="GER49095.1"/>
    </source>
</evidence>
<evidence type="ECO:0000256" key="5">
    <source>
        <dbReference type="ARBA" id="ARBA00023242"/>
    </source>
</evidence>
<dbReference type="GO" id="GO:0000981">
    <property type="term" value="F:DNA-binding transcription factor activity, RNA polymerase II-specific"/>
    <property type="evidence" value="ECO:0007669"/>
    <property type="project" value="InterPro"/>
</dbReference>
<dbReference type="InterPro" id="IPR036879">
    <property type="entry name" value="TF_MADSbox_sf"/>
</dbReference>
<gene>
    <name evidence="8" type="ORF">STAS_26323</name>
</gene>
<dbReference type="OrthoDB" id="1163690at2759"/>
<dbReference type="PROSITE" id="PS50066">
    <property type="entry name" value="MADS_BOX_2"/>
    <property type="match status" value="2"/>
</dbReference>
<feature type="coiled-coil region" evidence="6">
    <location>
        <begin position="132"/>
        <end position="159"/>
    </location>
</feature>
<keyword evidence="2" id="KW-0805">Transcription regulation</keyword>
<dbReference type="SUPFAM" id="SSF55455">
    <property type="entry name" value="SRF-like"/>
    <property type="match status" value="2"/>
</dbReference>
<dbReference type="InterPro" id="IPR050142">
    <property type="entry name" value="MADS-box/MEF2_TF"/>
</dbReference>
<dbReference type="PRINTS" id="PR00404">
    <property type="entry name" value="MADSDOMAIN"/>
</dbReference>
<proteinExistence type="predicted"/>
<keyword evidence="4" id="KW-0804">Transcription</keyword>
<dbReference type="GO" id="GO:0045944">
    <property type="term" value="P:positive regulation of transcription by RNA polymerase II"/>
    <property type="evidence" value="ECO:0007669"/>
    <property type="project" value="InterPro"/>
</dbReference>
<dbReference type="AlphaFoldDB" id="A0A5A7QUT3"/>
<accession>A0A5A7QUT3</accession>
<sequence>MTRRTKHELIVNTTKRNKAFDKRTQSLVKKANELSILCGVNVGLIVHNREANENNVVLWPSPPAFNELLERFVNTSNAEKVRKMETHETSVLRAIREGTENLSKAKTTLEMTVSRQLLAEVTKGKDMKELDLQQLKGLALFAEEMLKKVQKRRVELNADLTNVASTSNRNTTFRKRSTSLVKKANELSILCGVDVGVVAHNREGGENNAVLWPSPQAFNEMLQRFLNASEVERARRMETHETNVQRAIMEEVENVAKAKKKVEMRVSQQLLGEVTKGKDLKELDLQQLQGLCSFAEEMLNKIKKREEELDVDQTNVASTSNVAPQN</sequence>
<feature type="domain" description="MADS-box" evidence="7">
    <location>
        <begin position="159"/>
        <end position="204"/>
    </location>
</feature>